<dbReference type="STRING" id="86049.A0A1C1CN09"/>
<dbReference type="PROSITE" id="PS00463">
    <property type="entry name" value="ZN2_CY6_FUNGAL_1"/>
    <property type="match status" value="1"/>
</dbReference>
<dbReference type="GO" id="GO:0008270">
    <property type="term" value="F:zinc ion binding"/>
    <property type="evidence" value="ECO:0007669"/>
    <property type="project" value="InterPro"/>
</dbReference>
<evidence type="ECO:0000256" key="6">
    <source>
        <dbReference type="ARBA" id="ARBA00023242"/>
    </source>
</evidence>
<reference evidence="10" key="1">
    <citation type="submission" date="2015-07" db="EMBL/GenBank/DDBJ databases">
        <authorList>
            <person name="Teixeira M.M."/>
            <person name="Souza R.C."/>
            <person name="Almeida L.G."/>
            <person name="Vicente V.A."/>
            <person name="de Hoog S."/>
            <person name="Bocca A.L."/>
            <person name="de Almeida S.R."/>
            <person name="Vasconcelos A.T."/>
            <person name="Felipe M.S."/>
        </authorList>
    </citation>
    <scope>NUCLEOTIDE SEQUENCE [LARGE SCALE GENOMIC DNA]</scope>
    <source>
        <strain evidence="10">KSF</strain>
    </source>
</reference>
<dbReference type="GO" id="GO:0006351">
    <property type="term" value="P:DNA-templated transcription"/>
    <property type="evidence" value="ECO:0007669"/>
    <property type="project" value="InterPro"/>
</dbReference>
<evidence type="ECO:0000256" key="3">
    <source>
        <dbReference type="ARBA" id="ARBA00023015"/>
    </source>
</evidence>
<dbReference type="VEuPathDB" id="FungiDB:G647_08807"/>
<dbReference type="CDD" id="cd12148">
    <property type="entry name" value="fungal_TF_MHR"/>
    <property type="match status" value="1"/>
</dbReference>
<dbReference type="SMART" id="SM00906">
    <property type="entry name" value="Fungal_trans"/>
    <property type="match status" value="1"/>
</dbReference>
<feature type="region of interest" description="Disordered" evidence="7">
    <location>
        <begin position="1"/>
        <end position="32"/>
    </location>
</feature>
<dbReference type="Proteomes" id="UP000094526">
    <property type="component" value="Unassembled WGS sequence"/>
</dbReference>
<feature type="region of interest" description="Disordered" evidence="7">
    <location>
        <begin position="533"/>
        <end position="560"/>
    </location>
</feature>
<feature type="compositionally biased region" description="Polar residues" evidence="7">
    <location>
        <begin position="1025"/>
        <end position="1048"/>
    </location>
</feature>
<dbReference type="VEuPathDB" id="FungiDB:CLCR_06589"/>
<dbReference type="AlphaFoldDB" id="A0A1C1CN09"/>
<dbReference type="InterPro" id="IPR050613">
    <property type="entry name" value="Sec_Metabolite_Reg"/>
</dbReference>
<evidence type="ECO:0000256" key="1">
    <source>
        <dbReference type="ARBA" id="ARBA00004123"/>
    </source>
</evidence>
<dbReference type="GO" id="GO:0000981">
    <property type="term" value="F:DNA-binding transcription factor activity, RNA polymerase II-specific"/>
    <property type="evidence" value="ECO:0007669"/>
    <property type="project" value="InterPro"/>
</dbReference>
<organism evidence="9 10">
    <name type="scientific">Cladophialophora carrionii</name>
    <dbReference type="NCBI Taxonomy" id="86049"/>
    <lineage>
        <taxon>Eukaryota</taxon>
        <taxon>Fungi</taxon>
        <taxon>Dikarya</taxon>
        <taxon>Ascomycota</taxon>
        <taxon>Pezizomycotina</taxon>
        <taxon>Eurotiomycetes</taxon>
        <taxon>Chaetothyriomycetidae</taxon>
        <taxon>Chaetothyriales</taxon>
        <taxon>Herpotrichiellaceae</taxon>
        <taxon>Cladophialophora</taxon>
    </lineage>
</organism>
<gene>
    <name evidence="9" type="ORF">CLCR_06589</name>
</gene>
<dbReference type="EMBL" id="LGRB01000010">
    <property type="protein sequence ID" value="OCT49890.1"/>
    <property type="molecule type" value="Genomic_DNA"/>
</dbReference>
<dbReference type="InterPro" id="IPR001138">
    <property type="entry name" value="Zn2Cys6_DnaBD"/>
</dbReference>
<feature type="compositionally biased region" description="Polar residues" evidence="7">
    <location>
        <begin position="1"/>
        <end position="10"/>
    </location>
</feature>
<evidence type="ECO:0000259" key="8">
    <source>
        <dbReference type="PROSITE" id="PS50048"/>
    </source>
</evidence>
<dbReference type="GO" id="GO:0005634">
    <property type="term" value="C:nucleus"/>
    <property type="evidence" value="ECO:0007669"/>
    <property type="project" value="UniProtKB-SubCell"/>
</dbReference>
<evidence type="ECO:0000256" key="4">
    <source>
        <dbReference type="ARBA" id="ARBA00023125"/>
    </source>
</evidence>
<evidence type="ECO:0000256" key="5">
    <source>
        <dbReference type="ARBA" id="ARBA00023163"/>
    </source>
</evidence>
<dbReference type="Pfam" id="PF00172">
    <property type="entry name" value="Zn_clus"/>
    <property type="match status" value="1"/>
</dbReference>
<comment type="caution">
    <text evidence="9">The sequence shown here is derived from an EMBL/GenBank/DDBJ whole genome shotgun (WGS) entry which is preliminary data.</text>
</comment>
<dbReference type="Gene3D" id="4.10.240.10">
    <property type="entry name" value="Zn(2)-C6 fungal-type DNA-binding domain"/>
    <property type="match status" value="1"/>
</dbReference>
<evidence type="ECO:0000256" key="7">
    <source>
        <dbReference type="SAM" id="MobiDB-lite"/>
    </source>
</evidence>
<proteinExistence type="predicted"/>
<keyword evidence="3" id="KW-0805">Transcription regulation</keyword>
<keyword evidence="4" id="KW-0238">DNA-binding</keyword>
<dbReference type="InterPro" id="IPR007219">
    <property type="entry name" value="XnlR_reg_dom"/>
</dbReference>
<dbReference type="Pfam" id="PF04082">
    <property type="entry name" value="Fungal_trans"/>
    <property type="match status" value="1"/>
</dbReference>
<evidence type="ECO:0000313" key="10">
    <source>
        <dbReference type="Proteomes" id="UP000094526"/>
    </source>
</evidence>
<keyword evidence="2" id="KW-0479">Metal-binding</keyword>
<dbReference type="eggNOG" id="ENOG502QVPF">
    <property type="taxonomic scope" value="Eukaryota"/>
</dbReference>
<evidence type="ECO:0000256" key="2">
    <source>
        <dbReference type="ARBA" id="ARBA00022723"/>
    </source>
</evidence>
<dbReference type="SMART" id="SM00066">
    <property type="entry name" value="GAL4"/>
    <property type="match status" value="1"/>
</dbReference>
<keyword evidence="10" id="KW-1185">Reference proteome</keyword>
<evidence type="ECO:0000313" key="9">
    <source>
        <dbReference type="EMBL" id="OCT49890.1"/>
    </source>
</evidence>
<name>A0A1C1CN09_9EURO</name>
<sequence length="1129" mass="125055">MFQFNGSQTDPVVGSLGSLRRMSNSTKNEKRHITRNRTSYSCLTCRRRKVKCDKTRPVCGGCQKANEQCLYHDDMTPAAADSVLAEDRGPVWKKRKSSLAEQESLEMLTAQADSTAPPTDLKAIEEQLQRLTRLVDALRHGTANGVDLRWKELLTPEQSASDSGSEGPLHRPSMSLDMFQSGNHGSTKELADLSTPLSTLKLNNGEAREDPFWNHISDELDQLNHLMRRRDNSYAISISPENKPCDQTRGWVPPVEEATEPEQDDFWVPNDFHKEAGAKSLESLDLENNDPVCRMLAFSKTSLLQNVPLKCSPAVAIEQLTQGLPTRAQSNVLFRCWLSGVYPIVGIFLPSDIFQKHEEFWDDREANGTAESRHPNLDFLTALYAIWYAGSLSISTKGLRQWFPHASRARLSTQFHDHTVFCLLIGSFKRNISLYKLAALVLLQTITIAEEDPLQSSLYLALIVRLAFSMGLHREPTLFELSANEEGMRRRLWWQIIQLDIFNVVASGYPSQISEKFCDTRVVCEDRDAFTPNSTGDVASSHPNLKVMSPQSGKPSGETPNAASFRTLMLVARGKSILACALRSVVGIHLETKKLTNEDIQEMKRIIAEVGDHIHGIIKAIPSKGMPEMGFFPDVPKDAQHRGSASDALMGSPITATDIAYYKTSPIETDPSWPLASFHRQKQAAYNKWARVSLSMLVDKIHCVAYAPFLKNTKSKLWGVGRQCALHSCHSFLRKFISIATDPDLEAFRWSWPALYGPLHAVLIILVDLYERPASVEAPKSRELVDRVFGLAAPESGIVGGSDGYTVQRPLREGGVEAGDMLRGLRSAAWQRAGLDPTVLWTEEDQLAVGVATPLTETQKIAQSLREDSIYEGQTTGEAGSVWMDNVKPTEQGIRYMVKLTQGDFDNEGDAFGESFRCTRTARNEFLQGIERDARMNAGKGLARREGQAKMPFPLSGKMAKCSGKAAAADAPPVHVLDMHAHVPRPEGVARSCPSRVSSYLAETGVTNGIQSLHETSRAPEQPSWDHSSTNGVTHTPPVTSNSLSEKATNGAVHVNGHTDGYGSQIPSNHAEQSHEDPSSAYDGFHQGDTDMDLGFDWERWDAVFGQYSGFTDLMDDVTMSAWTEQVDV</sequence>
<keyword evidence="6" id="KW-0539">Nucleus</keyword>
<dbReference type="PROSITE" id="PS50048">
    <property type="entry name" value="ZN2_CY6_FUNGAL_2"/>
    <property type="match status" value="1"/>
</dbReference>
<dbReference type="SUPFAM" id="SSF57701">
    <property type="entry name" value="Zn2/Cys6 DNA-binding domain"/>
    <property type="match status" value="1"/>
</dbReference>
<dbReference type="PANTHER" id="PTHR31001">
    <property type="entry name" value="UNCHARACTERIZED TRANSCRIPTIONAL REGULATORY PROTEIN"/>
    <property type="match status" value="1"/>
</dbReference>
<dbReference type="OrthoDB" id="3989227at2759"/>
<dbReference type="InterPro" id="IPR036864">
    <property type="entry name" value="Zn2-C6_fun-type_DNA-bd_sf"/>
</dbReference>
<feature type="domain" description="Zn(2)-C6 fungal-type" evidence="8">
    <location>
        <begin position="41"/>
        <end position="71"/>
    </location>
</feature>
<dbReference type="PANTHER" id="PTHR31001:SF79">
    <property type="entry name" value="ZN(II)2CYS6 TRANSCRIPTION FACTOR (EUROFUNG)"/>
    <property type="match status" value="1"/>
</dbReference>
<protein>
    <submittedName>
        <fullName evidence="9">Zn(II)2Cys6 transcription factor</fullName>
    </submittedName>
</protein>
<feature type="region of interest" description="Disordered" evidence="7">
    <location>
        <begin position="1014"/>
        <end position="1088"/>
    </location>
</feature>
<dbReference type="GO" id="GO:0003677">
    <property type="term" value="F:DNA binding"/>
    <property type="evidence" value="ECO:0007669"/>
    <property type="project" value="UniProtKB-KW"/>
</dbReference>
<keyword evidence="5" id="KW-0804">Transcription</keyword>
<comment type="subcellular location">
    <subcellularLocation>
        <location evidence="1">Nucleus</location>
    </subcellularLocation>
</comment>
<dbReference type="CDD" id="cd00067">
    <property type="entry name" value="GAL4"/>
    <property type="match status" value="1"/>
</dbReference>
<accession>A0A1C1CN09</accession>